<evidence type="ECO:0000313" key="2">
    <source>
        <dbReference type="Proteomes" id="UP000078428"/>
    </source>
</evidence>
<comment type="caution">
    <text evidence="1">The sequence shown here is derived from an EMBL/GenBank/DDBJ whole genome shotgun (WGS) entry which is preliminary data.</text>
</comment>
<evidence type="ECO:0000313" key="1">
    <source>
        <dbReference type="EMBL" id="OAN53900.1"/>
    </source>
</evidence>
<sequence>MPRTTLTTAFLRGAFAQETGVCPVFLVTITHPGLDAPIYVSSDPTQRLDDSSPTDIVYGTISRGTEYVFYPFTLTLPSDEDEGPGNMVLQIDNVRRQLTATIRSIVGPPTITTEIVLSESPDDVEATWPDFLLVNVSVDASTIQGTLMLETLVREPFPGLSFTPGYFPALF</sequence>
<dbReference type="EMBL" id="LWQT01000038">
    <property type="protein sequence ID" value="OAN53900.1"/>
    <property type="molecule type" value="Genomic_DNA"/>
</dbReference>
<dbReference type="AlphaFoldDB" id="A0A178MUE9"/>
<dbReference type="Proteomes" id="UP000078428">
    <property type="component" value="Unassembled WGS sequence"/>
</dbReference>
<organism evidence="1 2">
    <name type="scientific">Paramagnetospirillum marisnigri</name>
    <dbReference type="NCBI Taxonomy" id="1285242"/>
    <lineage>
        <taxon>Bacteria</taxon>
        <taxon>Pseudomonadati</taxon>
        <taxon>Pseudomonadota</taxon>
        <taxon>Alphaproteobacteria</taxon>
        <taxon>Rhodospirillales</taxon>
        <taxon>Magnetospirillaceae</taxon>
        <taxon>Paramagnetospirillum</taxon>
    </lineage>
</organism>
<proteinExistence type="predicted"/>
<reference evidence="1 2" key="1">
    <citation type="submission" date="2016-04" db="EMBL/GenBank/DDBJ databases">
        <title>Draft genome sequence of freshwater magnetotactic bacteria Magnetospirillum marisnigri SP-1 and Magnetospirillum moscoviense BB-1.</title>
        <authorList>
            <person name="Koziaeva V."/>
            <person name="Dziuba M.V."/>
            <person name="Ivanov T.M."/>
            <person name="Kuznetsov B."/>
            <person name="Grouzdev D.S."/>
        </authorList>
    </citation>
    <scope>NUCLEOTIDE SEQUENCE [LARGE SCALE GENOMIC DNA]</scope>
    <source>
        <strain evidence="1 2">SP-1</strain>
    </source>
</reference>
<dbReference type="STRING" id="1285242.A6A04_13490"/>
<accession>A0A178MUE9</accession>
<evidence type="ECO:0008006" key="3">
    <source>
        <dbReference type="Google" id="ProtNLM"/>
    </source>
</evidence>
<dbReference type="RefSeq" id="WP_068489953.1">
    <property type="nucleotide sequence ID" value="NZ_LWQT01000038.1"/>
</dbReference>
<gene>
    <name evidence="1" type="ORF">A6A04_13490</name>
</gene>
<dbReference type="InterPro" id="IPR014974">
    <property type="entry name" value="DUF1833"/>
</dbReference>
<dbReference type="Pfam" id="PF08875">
    <property type="entry name" value="DUF1833"/>
    <property type="match status" value="1"/>
</dbReference>
<protein>
    <recommendedName>
        <fullName evidence="3">DUF1833 domain-containing protein</fullName>
    </recommendedName>
</protein>
<dbReference type="OrthoDB" id="7691601at2"/>
<keyword evidence="2" id="KW-1185">Reference proteome</keyword>
<name>A0A178MUE9_9PROT</name>